<dbReference type="GO" id="GO:0009289">
    <property type="term" value="C:pilus"/>
    <property type="evidence" value="ECO:0007669"/>
    <property type="project" value="UniProtKB-SubCell"/>
</dbReference>
<dbReference type="Pfam" id="PF05567">
    <property type="entry name" value="T4P_PilY1"/>
    <property type="match status" value="1"/>
</dbReference>
<dbReference type="InterPro" id="IPR011047">
    <property type="entry name" value="Quinoprotein_ADH-like_sf"/>
</dbReference>
<sequence>MSIQYKLKQITQILLLTAVVSTASAVPLQLSDTPLFLNQAVPPALAVTFDDSGSMAWGFMPATLNLRGLNDVASLSSPDYNAMYYNPLINYSPPVRADGSSLPNSDFNNAKFDGYFQTGDFVPRVNLAHDYIYVHESYPDYINGILTRLIFRNAGRPGPGAAYYHSWNSPLTDPLDLAMRFANVGADADEYTLNFIAPADQQNFANWYTYYNTRGKLARAAVSHAFVNFGPDFKIDWQQINRNRFPTNGGTNMRLFSGSHREDFYDWLLTVPANGWTPLRRSFRQAGRLFEKSGAQGPYFDPNYGDELSCQQNFHIAISDGDWNNAAGVTTNVDSVAVALPALENGKVYDYKPTILPSGMYSGVANDDATLADNAFEYWYRDLRPGLTNNVPTYIESYTNSTGGIVTVPNGQQWWEQSELFWNPHNNPASWQHMVNFNVGLGLTGALDQNTDMPQLRDGTLIWTDTATAAGRVDDVWHSSVNSRGKYFSARDPAELATALYNVVANIIQRKGQASAGSISSSIISADSLTFKTGYDTSDWSGYVVAAPTNSDGSIGSAIWDASCKLTGGFCPSMSAFIAATNDNNTRNIFTYNKSTSTKHPFQDVDMDSTQEANILNSNFYTDAVNAGTAFNSDEIIRYVRGDRTLEINSGGDFRNRRSLLGDIIHSPATVIRGPNASYNDNIWAQGSPEQLAADNNQGYVQFRDTNRNRTSIVLVGANDGMLHAFDAGLDSTNGGHELWAYLPSASLDGLSKLADPQYAHESYVDAAPFVRDAYINSDWTTVALGGMRKGGKLFYALDLGSQPASEPEVLWEFTDADDTDMGFSYAGGLIARVVNKNNVQDAKWVAILPNGYNSSSHQSVMYAIDLTTGALLHKWSTGVGGVATPNGMGPPVAADFVVYDIDDPSISYYGADQGTDYVYAGDLAGNLYRFDMQDIFSGSGAPQTLYSGSYDLAITTSPRVFTPEDGTENVIVVFGTGKYIELSDRAIGSYQYLFGLKDAKDMAATYSLNDGRIVEQFISTSTNIRTLTSNSVDTNQSWKVMLPEPGERMVNALGRNNNAKLLTVASIIPTDGDPCLSGGTSWLMILDATTGGTPSMGRFFENSTSDGLLVNDLVLGFNYLTVPGGPETFINIDIAGNGGNSISEGLQYTSTWSRRSWHRIIFD</sequence>
<evidence type="ECO:0000259" key="5">
    <source>
        <dbReference type="Pfam" id="PF05567"/>
    </source>
</evidence>
<feature type="domain" description="PilY1 beta-propeller" evidence="5">
    <location>
        <begin position="661"/>
        <end position="1020"/>
    </location>
</feature>
<organism evidence="6">
    <name type="scientific">hydrothermal vent metagenome</name>
    <dbReference type="NCBI Taxonomy" id="652676"/>
    <lineage>
        <taxon>unclassified sequences</taxon>
        <taxon>metagenomes</taxon>
        <taxon>ecological metagenomes</taxon>
    </lineage>
</organism>
<evidence type="ECO:0000256" key="1">
    <source>
        <dbReference type="ARBA" id="ARBA00004561"/>
    </source>
</evidence>
<proteinExistence type="predicted"/>
<name>A0A3B0VGQ2_9ZZZZ</name>
<evidence type="ECO:0000256" key="4">
    <source>
        <dbReference type="ARBA" id="ARBA00023263"/>
    </source>
</evidence>
<dbReference type="InterPro" id="IPR008707">
    <property type="entry name" value="B-propeller_PilY1"/>
</dbReference>
<dbReference type="SUPFAM" id="SSF50998">
    <property type="entry name" value="Quinoprotein alcohol dehydrogenase-like"/>
    <property type="match status" value="1"/>
</dbReference>
<dbReference type="EMBL" id="UOEW01000231">
    <property type="protein sequence ID" value="VAW39493.1"/>
    <property type="molecule type" value="Genomic_DNA"/>
</dbReference>
<evidence type="ECO:0000256" key="2">
    <source>
        <dbReference type="ARBA" id="ARBA00022723"/>
    </source>
</evidence>
<gene>
    <name evidence="6" type="ORF">MNBD_GAMMA01-2324</name>
</gene>
<comment type="subcellular location">
    <subcellularLocation>
        <location evidence="1">Fimbrium</location>
    </subcellularLocation>
</comment>
<keyword evidence="3" id="KW-0106">Calcium</keyword>
<protein>
    <submittedName>
        <fullName evidence="6">Type IV fimbrial biogenesis protein PilY1</fullName>
    </submittedName>
</protein>
<keyword evidence="2" id="KW-0479">Metal-binding</keyword>
<evidence type="ECO:0000256" key="3">
    <source>
        <dbReference type="ARBA" id="ARBA00022837"/>
    </source>
</evidence>
<accession>A0A3B0VGQ2</accession>
<dbReference type="GO" id="GO:0046872">
    <property type="term" value="F:metal ion binding"/>
    <property type="evidence" value="ECO:0007669"/>
    <property type="project" value="UniProtKB-KW"/>
</dbReference>
<dbReference type="AlphaFoldDB" id="A0A3B0VGQ2"/>
<reference evidence="6" key="1">
    <citation type="submission" date="2018-06" db="EMBL/GenBank/DDBJ databases">
        <authorList>
            <person name="Zhirakovskaya E."/>
        </authorList>
    </citation>
    <scope>NUCLEOTIDE SEQUENCE</scope>
</reference>
<keyword evidence="4" id="KW-0281">Fimbrium</keyword>
<evidence type="ECO:0000313" key="6">
    <source>
        <dbReference type="EMBL" id="VAW39493.1"/>
    </source>
</evidence>